<evidence type="ECO:0000259" key="7">
    <source>
        <dbReference type="PROSITE" id="PS50112"/>
    </source>
</evidence>
<dbReference type="SUPFAM" id="SSF55781">
    <property type="entry name" value="GAF domain-like"/>
    <property type="match status" value="1"/>
</dbReference>
<evidence type="ECO:0000313" key="10">
    <source>
        <dbReference type="Proteomes" id="UP000600547"/>
    </source>
</evidence>
<dbReference type="GO" id="GO:0006935">
    <property type="term" value="P:chemotaxis"/>
    <property type="evidence" value="ECO:0007669"/>
    <property type="project" value="InterPro"/>
</dbReference>
<dbReference type="Proteomes" id="UP000600547">
    <property type="component" value="Unassembled WGS sequence"/>
</dbReference>
<dbReference type="SMART" id="SM00387">
    <property type="entry name" value="HATPase_c"/>
    <property type="match status" value="1"/>
</dbReference>
<dbReference type="SUPFAM" id="SSF52738">
    <property type="entry name" value="Methylesterase CheB, C-terminal domain"/>
    <property type="match status" value="1"/>
</dbReference>
<evidence type="ECO:0000256" key="2">
    <source>
        <dbReference type="ARBA" id="ARBA00012438"/>
    </source>
</evidence>
<dbReference type="GO" id="GO:0030295">
    <property type="term" value="F:protein kinase activator activity"/>
    <property type="evidence" value="ECO:0007669"/>
    <property type="project" value="TreeGrafter"/>
</dbReference>
<dbReference type="InterPro" id="IPR003018">
    <property type="entry name" value="GAF"/>
</dbReference>
<dbReference type="SMART" id="SM00065">
    <property type="entry name" value="GAF"/>
    <property type="match status" value="1"/>
</dbReference>
<dbReference type="InterPro" id="IPR000673">
    <property type="entry name" value="Sig_transdc_resp-reg_Me-estase"/>
</dbReference>
<dbReference type="InterPro" id="IPR000014">
    <property type="entry name" value="PAS"/>
</dbReference>
<evidence type="ECO:0000256" key="3">
    <source>
        <dbReference type="ARBA" id="ARBA00022679"/>
    </source>
</evidence>
<reference evidence="10" key="1">
    <citation type="journal article" date="2019" name="Int. J. Syst. Evol. Microbiol.">
        <title>The Global Catalogue of Microorganisms (GCM) 10K type strain sequencing project: providing services to taxonomists for standard genome sequencing and annotation.</title>
        <authorList>
            <consortium name="The Broad Institute Genomics Platform"/>
            <consortium name="The Broad Institute Genome Sequencing Center for Infectious Disease"/>
            <person name="Wu L."/>
            <person name="Ma J."/>
        </authorList>
    </citation>
    <scope>NUCLEOTIDE SEQUENCE [LARGE SCALE GENOMIC DNA]</scope>
    <source>
        <strain evidence="10">JCM 31047</strain>
    </source>
</reference>
<dbReference type="GO" id="GO:0000156">
    <property type="term" value="F:phosphorelay response regulator activity"/>
    <property type="evidence" value="ECO:0007669"/>
    <property type="project" value="InterPro"/>
</dbReference>
<dbReference type="Pfam" id="PF02518">
    <property type="entry name" value="HATPase_c"/>
    <property type="match status" value="1"/>
</dbReference>
<dbReference type="GO" id="GO:0008984">
    <property type="term" value="F:protein-glutamate methylesterase activity"/>
    <property type="evidence" value="ECO:0007669"/>
    <property type="project" value="InterPro"/>
</dbReference>
<dbReference type="Pfam" id="PF13188">
    <property type="entry name" value="PAS_8"/>
    <property type="match status" value="1"/>
</dbReference>
<name>A0A8H9GT67_9DEIO</name>
<comment type="caution">
    <text evidence="9">The sequence shown here is derived from an EMBL/GenBank/DDBJ whole genome shotgun (WGS) entry which is preliminary data.</text>
</comment>
<dbReference type="Pfam" id="PF01339">
    <property type="entry name" value="CheB_methylest"/>
    <property type="match status" value="1"/>
</dbReference>
<evidence type="ECO:0000256" key="5">
    <source>
        <dbReference type="ARBA" id="ARBA00023136"/>
    </source>
</evidence>
<dbReference type="InterPro" id="IPR013656">
    <property type="entry name" value="PAS_4"/>
</dbReference>
<dbReference type="SUPFAM" id="SSF55874">
    <property type="entry name" value="ATPase domain of HSP90 chaperone/DNA topoisomerase II/histidine kinase"/>
    <property type="match status" value="1"/>
</dbReference>
<dbReference type="PROSITE" id="PS50113">
    <property type="entry name" value="PAC"/>
    <property type="match status" value="1"/>
</dbReference>
<comment type="catalytic activity">
    <reaction evidence="1">
        <text>ATP + protein L-histidine = ADP + protein N-phospho-L-histidine.</text>
        <dbReference type="EC" id="2.7.13.3"/>
    </reaction>
</comment>
<keyword evidence="4" id="KW-0418">Kinase</keyword>
<dbReference type="GO" id="GO:0004673">
    <property type="term" value="F:protein histidine kinase activity"/>
    <property type="evidence" value="ECO:0007669"/>
    <property type="project" value="UniProtKB-EC"/>
</dbReference>
<evidence type="ECO:0000259" key="8">
    <source>
        <dbReference type="PROSITE" id="PS50113"/>
    </source>
</evidence>
<dbReference type="InterPro" id="IPR000700">
    <property type="entry name" value="PAS-assoc_C"/>
</dbReference>
<feature type="domain" description="PAC" evidence="8">
    <location>
        <begin position="671"/>
        <end position="731"/>
    </location>
</feature>
<dbReference type="InterPro" id="IPR029016">
    <property type="entry name" value="GAF-like_dom_sf"/>
</dbReference>
<dbReference type="InterPro" id="IPR035909">
    <property type="entry name" value="CheB_C"/>
</dbReference>
<dbReference type="Pfam" id="PF01590">
    <property type="entry name" value="GAF"/>
    <property type="match status" value="1"/>
</dbReference>
<dbReference type="CDD" id="cd00130">
    <property type="entry name" value="PAS"/>
    <property type="match status" value="2"/>
</dbReference>
<dbReference type="SMART" id="SM00091">
    <property type="entry name" value="PAS"/>
    <property type="match status" value="3"/>
</dbReference>
<dbReference type="PROSITE" id="PS50112">
    <property type="entry name" value="PAS"/>
    <property type="match status" value="2"/>
</dbReference>
<dbReference type="InterPro" id="IPR050351">
    <property type="entry name" value="BphY/WalK/GraS-like"/>
</dbReference>
<organism evidence="9 10">
    <name type="scientific">Deinococcus arenae</name>
    <dbReference type="NCBI Taxonomy" id="1452751"/>
    <lineage>
        <taxon>Bacteria</taxon>
        <taxon>Thermotogati</taxon>
        <taxon>Deinococcota</taxon>
        <taxon>Deinococci</taxon>
        <taxon>Deinococcales</taxon>
        <taxon>Deinococcaceae</taxon>
        <taxon>Deinococcus</taxon>
    </lineage>
</organism>
<evidence type="ECO:0000313" key="9">
    <source>
        <dbReference type="EMBL" id="GGM53173.1"/>
    </source>
</evidence>
<evidence type="ECO:0000256" key="4">
    <source>
        <dbReference type="ARBA" id="ARBA00022777"/>
    </source>
</evidence>
<dbReference type="Gene3D" id="3.40.50.180">
    <property type="entry name" value="Methylesterase CheB, C-terminal domain"/>
    <property type="match status" value="1"/>
</dbReference>
<feature type="coiled-coil region" evidence="6">
    <location>
        <begin position="722"/>
        <end position="760"/>
    </location>
</feature>
<gene>
    <name evidence="9" type="ORF">GCM10008956_31480</name>
</gene>
<keyword evidence="5" id="KW-0472">Membrane</keyword>
<dbReference type="Gene3D" id="3.30.450.20">
    <property type="entry name" value="PAS domain"/>
    <property type="match status" value="3"/>
</dbReference>
<dbReference type="NCBIfam" id="TIGR00229">
    <property type="entry name" value="sensory_box"/>
    <property type="match status" value="2"/>
</dbReference>
<dbReference type="EMBL" id="BMQG01000013">
    <property type="protein sequence ID" value="GGM53173.1"/>
    <property type="molecule type" value="Genomic_DNA"/>
</dbReference>
<dbReference type="GO" id="GO:0005737">
    <property type="term" value="C:cytoplasm"/>
    <property type="evidence" value="ECO:0007669"/>
    <property type="project" value="InterPro"/>
</dbReference>
<feature type="domain" description="PAS" evidence="7">
    <location>
        <begin position="611"/>
        <end position="682"/>
    </location>
</feature>
<keyword evidence="10" id="KW-1185">Reference proteome</keyword>
<dbReference type="Gene3D" id="3.30.450.40">
    <property type="match status" value="1"/>
</dbReference>
<sequence>MPAPFVASGTPIDALVLIAGPHLAASWAVIDALPEDWRGTVLVLQPGAGTRPAPGGLQCRGSRPVRWLDGPGTLEAGGIYICAAHALTEIWPDGRCAVTPVGAGHMEWARPVDLLLATLALRCGERTAAVLLNPVGQDGALGARVLKGAGGTVLVSTDEPPSTLTSYLLDEHLATALPLSAACRLITSLTSAPSSKGRPMSAHPADMLHRIQDAHCLLDRTFTIVRVNAAAERLLGRSRAELIGRLHWDAFPASLGAPVGRALRRAGTGVEHHLTHHGTGERDILHLDAYPTAGGGVALFWRDDVGPVQAARRQDEQRYRALFNGMDEAFAVVEVIADAAGQWTDFVFLEVNAAFQRHTGLPDPVGRTATDLLGTPNPRWAALYGQAIDTGEAVRVEETEATLGRTFSLNIFPLGERTTRQVAVLFTDVTEQTRAAAHLRESEERQVFLLALSDRLRSRTEPASLQGAVAELTLAQFGADHCLFCEVRGQQAVIQGEARRPDVPSVTGMYALTSVPDLWGTLEAGQPVIVGDIGAAPWLDEGFRTWCRSVRIASFLVIPEVHAGQVMGLFGVAQRAPRPWTEADVALAAEVAERTRVAAERACARQALEASERRLQALIEQLPGGAVFVVDQDLRYLLAHGEALTAAGFTPEQLVGRTVAQILPPEQAGETEARYRVALAGQGFEHEHAAHGRTFLTRGAPLRDASGRVTGALALSYDITDRQQAEEAVRLLNATLEERIEDRTRRLADLNSELRALVTRTARNLEAPVQALSRLLEPAPGDAPLLEVTPWAPAALQDELLKLRGVTQDLQVLARLEERDLIRELLPLTELFRDLQAALATRGVRWFTSRLPIVRADRALLRQALSVLQTFLLSPARGVRAVDVGSQEVQGEVWVTVDDDGVGLSGEEAATLFDLTVRSEQEVPLLEGSGLTQVRRIMARHGGWAWAEARGRGGRVVLAFPKDVEVTALEAWLRNDPPGP</sequence>
<dbReference type="InterPro" id="IPR036890">
    <property type="entry name" value="HATPase_C_sf"/>
</dbReference>
<evidence type="ECO:0000256" key="6">
    <source>
        <dbReference type="SAM" id="Coils"/>
    </source>
</evidence>
<evidence type="ECO:0000256" key="1">
    <source>
        <dbReference type="ARBA" id="ARBA00000085"/>
    </source>
</evidence>
<dbReference type="GO" id="GO:0007234">
    <property type="term" value="P:osmosensory signaling via phosphorelay pathway"/>
    <property type="evidence" value="ECO:0007669"/>
    <property type="project" value="TreeGrafter"/>
</dbReference>
<protein>
    <recommendedName>
        <fullName evidence="2">histidine kinase</fullName>
        <ecNumber evidence="2">2.7.13.3</ecNumber>
    </recommendedName>
</protein>
<feature type="domain" description="PAS" evidence="7">
    <location>
        <begin position="217"/>
        <end position="245"/>
    </location>
</feature>
<dbReference type="PANTHER" id="PTHR42878:SF15">
    <property type="entry name" value="BACTERIOPHYTOCHROME"/>
    <property type="match status" value="1"/>
</dbReference>
<keyword evidence="6" id="KW-0175">Coiled coil</keyword>
<dbReference type="Pfam" id="PF08448">
    <property type="entry name" value="PAS_4"/>
    <property type="match status" value="2"/>
</dbReference>
<dbReference type="GO" id="GO:0016020">
    <property type="term" value="C:membrane"/>
    <property type="evidence" value="ECO:0007669"/>
    <property type="project" value="UniProtKB-SubCell"/>
</dbReference>
<dbReference type="EC" id="2.7.13.3" evidence="2"/>
<dbReference type="InterPro" id="IPR003594">
    <property type="entry name" value="HATPase_dom"/>
</dbReference>
<dbReference type="SUPFAM" id="SSF55785">
    <property type="entry name" value="PYP-like sensor domain (PAS domain)"/>
    <property type="match status" value="3"/>
</dbReference>
<keyword evidence="3" id="KW-0808">Transferase</keyword>
<dbReference type="Gene3D" id="3.30.565.10">
    <property type="entry name" value="Histidine kinase-like ATPase, C-terminal domain"/>
    <property type="match status" value="1"/>
</dbReference>
<accession>A0A8H9GT67</accession>
<dbReference type="InterPro" id="IPR035965">
    <property type="entry name" value="PAS-like_dom_sf"/>
</dbReference>
<proteinExistence type="predicted"/>
<dbReference type="AlphaFoldDB" id="A0A8H9GT67"/>
<dbReference type="PANTHER" id="PTHR42878">
    <property type="entry name" value="TWO-COMPONENT HISTIDINE KINASE"/>
    <property type="match status" value="1"/>
</dbReference>